<keyword evidence="1 2" id="KW-0378">Hydrolase</keyword>
<dbReference type="GO" id="GO:0006508">
    <property type="term" value="P:proteolysis"/>
    <property type="evidence" value="ECO:0007669"/>
    <property type="project" value="UniProtKB-KW"/>
</dbReference>
<keyword evidence="1 2" id="KW-0482">Metalloprotease</keyword>
<gene>
    <name evidence="4" type="ORF">B4U80_04573</name>
</gene>
<dbReference type="PROSITE" id="PS51864">
    <property type="entry name" value="ASTACIN"/>
    <property type="match status" value="1"/>
</dbReference>
<dbReference type="InterPro" id="IPR001506">
    <property type="entry name" value="Peptidase_M12A"/>
</dbReference>
<protein>
    <recommendedName>
        <fullName evidence="2">Metalloendopeptidase</fullName>
        <ecNumber evidence="2">3.4.24.-</ecNumber>
    </recommendedName>
</protein>
<dbReference type="PANTHER" id="PTHR10127:SF883">
    <property type="entry name" value="ZINC METALLOPROTEINASE NAS-8"/>
    <property type="match status" value="1"/>
</dbReference>
<dbReference type="EC" id="3.4.24.-" evidence="2"/>
<dbReference type="SUPFAM" id="SSF55486">
    <property type="entry name" value="Metalloproteases ('zincins'), catalytic domain"/>
    <property type="match status" value="1"/>
</dbReference>
<dbReference type="OrthoDB" id="291007at2759"/>
<keyword evidence="5" id="KW-1185">Reference proteome</keyword>
<evidence type="ECO:0000256" key="2">
    <source>
        <dbReference type="RuleBase" id="RU361183"/>
    </source>
</evidence>
<dbReference type="STRING" id="299467.A0A443RU33"/>
<feature type="non-terminal residue" evidence="4">
    <location>
        <position position="121"/>
    </location>
</feature>
<dbReference type="EMBL" id="NCKV01034959">
    <property type="protein sequence ID" value="RWS18750.1"/>
    <property type="molecule type" value="Genomic_DNA"/>
</dbReference>
<dbReference type="GO" id="GO:0004222">
    <property type="term" value="F:metalloendopeptidase activity"/>
    <property type="evidence" value="ECO:0007669"/>
    <property type="project" value="UniProtKB-UniRule"/>
</dbReference>
<dbReference type="InterPro" id="IPR024079">
    <property type="entry name" value="MetalloPept_cat_dom_sf"/>
</dbReference>
<keyword evidence="1 2" id="KW-0645">Protease</keyword>
<dbReference type="AlphaFoldDB" id="A0A443RU33"/>
<comment type="caution">
    <text evidence="4">The sequence shown here is derived from an EMBL/GenBank/DDBJ whole genome shotgun (WGS) entry which is preliminary data.</text>
</comment>
<feature type="binding site" evidence="1">
    <location>
        <position position="33"/>
    </location>
    <ligand>
        <name>Zn(2+)</name>
        <dbReference type="ChEBI" id="CHEBI:29105"/>
        <note>catalytic</note>
    </ligand>
</feature>
<keyword evidence="1 2" id="KW-0479">Metal-binding</keyword>
<comment type="caution">
    <text evidence="1">Lacks conserved residue(s) required for the propagation of feature annotation.</text>
</comment>
<proteinExistence type="predicted"/>
<dbReference type="Proteomes" id="UP000288716">
    <property type="component" value="Unassembled WGS sequence"/>
</dbReference>
<feature type="binding site" evidence="1">
    <location>
        <position position="27"/>
    </location>
    <ligand>
        <name>Zn(2+)</name>
        <dbReference type="ChEBI" id="CHEBI:29105"/>
        <note>catalytic</note>
    </ligand>
</feature>
<dbReference type="VEuPathDB" id="VectorBase:LDEU013290"/>
<dbReference type="Gene3D" id="3.40.390.10">
    <property type="entry name" value="Collagenase (Catalytic Domain)"/>
    <property type="match status" value="1"/>
</dbReference>
<evidence type="ECO:0000313" key="5">
    <source>
        <dbReference type="Proteomes" id="UP000288716"/>
    </source>
</evidence>
<feature type="binding site" evidence="1">
    <location>
        <position position="23"/>
    </location>
    <ligand>
        <name>Zn(2+)</name>
        <dbReference type="ChEBI" id="CHEBI:29105"/>
        <note>catalytic</note>
    </ligand>
</feature>
<evidence type="ECO:0000256" key="1">
    <source>
        <dbReference type="PROSITE-ProRule" id="PRU01211"/>
    </source>
</evidence>
<accession>A0A443RU33</accession>
<organism evidence="4 5">
    <name type="scientific">Leptotrombidium deliense</name>
    <dbReference type="NCBI Taxonomy" id="299467"/>
    <lineage>
        <taxon>Eukaryota</taxon>
        <taxon>Metazoa</taxon>
        <taxon>Ecdysozoa</taxon>
        <taxon>Arthropoda</taxon>
        <taxon>Chelicerata</taxon>
        <taxon>Arachnida</taxon>
        <taxon>Acari</taxon>
        <taxon>Acariformes</taxon>
        <taxon>Trombidiformes</taxon>
        <taxon>Prostigmata</taxon>
        <taxon>Anystina</taxon>
        <taxon>Parasitengona</taxon>
        <taxon>Trombiculoidea</taxon>
        <taxon>Trombiculidae</taxon>
        <taxon>Leptotrombidium</taxon>
    </lineage>
</organism>
<dbReference type="PANTHER" id="PTHR10127">
    <property type="entry name" value="DISCOIDIN, CUB, EGF, LAMININ , AND ZINC METALLOPROTEASE DOMAIN CONTAINING"/>
    <property type="match status" value="1"/>
</dbReference>
<dbReference type="GO" id="GO:0008270">
    <property type="term" value="F:zinc ion binding"/>
    <property type="evidence" value="ECO:0007669"/>
    <property type="project" value="UniProtKB-UniRule"/>
</dbReference>
<feature type="domain" description="Peptidase M12A" evidence="3">
    <location>
        <begin position="1"/>
        <end position="121"/>
    </location>
</feature>
<keyword evidence="1 2" id="KW-0862">Zinc</keyword>
<evidence type="ECO:0000259" key="3">
    <source>
        <dbReference type="PROSITE" id="PS51864"/>
    </source>
</evidence>
<feature type="active site" evidence="1">
    <location>
        <position position="24"/>
    </location>
</feature>
<comment type="cofactor">
    <cofactor evidence="1 2">
        <name>Zn(2+)</name>
        <dbReference type="ChEBI" id="CHEBI:29105"/>
    </cofactor>
    <text evidence="1 2">Binds 1 zinc ion per subunit.</text>
</comment>
<dbReference type="PRINTS" id="PR00480">
    <property type="entry name" value="ASTACIN"/>
</dbReference>
<evidence type="ECO:0000313" key="4">
    <source>
        <dbReference type="EMBL" id="RWS18750.1"/>
    </source>
</evidence>
<sequence>MAKGGKQPLSLGKGCHFIGTAVHELLHAVGFHHEHSREDRDKNVDIVWKNVHPLARNQFKIVSSSDYPQFYGFDFDSVMLYGSTAFSRDGKSPTILRKDDSDHLLTAVYYKTGMSSVDAER</sequence>
<name>A0A443RU33_9ACAR</name>
<dbReference type="Pfam" id="PF01400">
    <property type="entry name" value="Astacin"/>
    <property type="match status" value="1"/>
</dbReference>
<reference evidence="4 5" key="1">
    <citation type="journal article" date="2018" name="Gigascience">
        <title>Genomes of trombidid mites reveal novel predicted allergens and laterally-transferred genes associated with secondary metabolism.</title>
        <authorList>
            <person name="Dong X."/>
            <person name="Chaisiri K."/>
            <person name="Xia D."/>
            <person name="Armstrong S.D."/>
            <person name="Fang Y."/>
            <person name="Donnelly M.J."/>
            <person name="Kadowaki T."/>
            <person name="McGarry J.W."/>
            <person name="Darby A.C."/>
            <person name="Makepeace B.L."/>
        </authorList>
    </citation>
    <scope>NUCLEOTIDE SEQUENCE [LARGE SCALE GENOMIC DNA]</scope>
    <source>
        <strain evidence="4">UoL-UT</strain>
    </source>
</reference>